<keyword evidence="8 14" id="KW-0297">G-protein coupled receptor</keyword>
<evidence type="ECO:0000256" key="11">
    <source>
        <dbReference type="ARBA" id="ARBA00023170"/>
    </source>
</evidence>
<dbReference type="Pfam" id="PF00001">
    <property type="entry name" value="7tm_1"/>
    <property type="match status" value="1"/>
</dbReference>
<evidence type="ECO:0000256" key="9">
    <source>
        <dbReference type="ARBA" id="ARBA00023136"/>
    </source>
</evidence>
<sequence>MFPCSLRVLPNAAAAVSRCASRALAQTLQRLAMIVSNVSLGGCVRGDGAWCAGHAEAPSSQRTLSPVGHLVVAVCLGFIGTFGFLNNLLVLLLFCRYKVLRSPINLLLMNISLSDLLVCIVGTPFSFAASTRGRWLIGAAGCVWYGFANSLFGIVSLISLAVLSYERYCTMMGPVEADATNYRKIAMGIGLSWVYSLAWTLPPLFGWSAYGPEGPGTTCSVNWTTRNANNISYIISLFVFCLILPFIVIVYCYGKLLHAIKQVSGINSALSRKRDQRVLLMVVTMVSCYLLCWLPYGVVALVATFGQPGLVTPEVSIVPSLLAKSSTVINPVIYIFMNKQFYRCFQALLVCEASEKGSSIKSSSKAARPFRATHHNNEHNFTFMVASVGPPTAGPDASAEDRPSSCNDARPGVVSLVAHYTG</sequence>
<dbReference type="InterPro" id="IPR027430">
    <property type="entry name" value="Retinal_BS"/>
</dbReference>
<evidence type="ECO:0000313" key="17">
    <source>
        <dbReference type="Ensembl" id="ENSSFOP00015016591.2"/>
    </source>
</evidence>
<keyword evidence="10" id="KW-1015">Disulfide bond</keyword>
<proteinExistence type="inferred from homology"/>
<keyword evidence="5 14" id="KW-0681">Retinal protein</keyword>
<evidence type="ECO:0000256" key="2">
    <source>
        <dbReference type="ARBA" id="ARBA00022543"/>
    </source>
</evidence>
<reference evidence="17 18" key="1">
    <citation type="submission" date="2019-04" db="EMBL/GenBank/DDBJ databases">
        <authorList>
            <consortium name="Wellcome Sanger Institute Data Sharing"/>
        </authorList>
    </citation>
    <scope>NUCLEOTIDE SEQUENCE [LARGE SCALE GENOMIC DNA]</scope>
</reference>
<dbReference type="GO" id="GO:0004930">
    <property type="term" value="F:G protein-coupled receptor activity"/>
    <property type="evidence" value="ECO:0007669"/>
    <property type="project" value="UniProtKB-KW"/>
</dbReference>
<keyword evidence="6 14" id="KW-1133">Transmembrane helix</keyword>
<protein>
    <submittedName>
        <fullName evidence="17">Teleost multiple tissue opsin b</fullName>
    </submittedName>
</protein>
<feature type="transmembrane region" description="Helical" evidence="14">
    <location>
        <begin position="106"/>
        <end position="129"/>
    </location>
</feature>
<dbReference type="GO" id="GO:0007602">
    <property type="term" value="P:phototransduction"/>
    <property type="evidence" value="ECO:0007669"/>
    <property type="project" value="UniProtKB-KW"/>
</dbReference>
<evidence type="ECO:0000256" key="15">
    <source>
        <dbReference type="SAM" id="MobiDB-lite"/>
    </source>
</evidence>
<reference evidence="17" key="3">
    <citation type="submission" date="2025-09" db="UniProtKB">
        <authorList>
            <consortium name="Ensembl"/>
        </authorList>
    </citation>
    <scope>IDENTIFICATION</scope>
</reference>
<dbReference type="PROSITE" id="PS00237">
    <property type="entry name" value="G_PROTEIN_RECEP_F1_1"/>
    <property type="match status" value="1"/>
</dbReference>
<evidence type="ECO:0000256" key="5">
    <source>
        <dbReference type="ARBA" id="ARBA00022925"/>
    </source>
</evidence>
<keyword evidence="3 14" id="KW-0716">Sensory transduction</keyword>
<dbReference type="Proteomes" id="UP000694397">
    <property type="component" value="Chromosome 3"/>
</dbReference>
<dbReference type="FunFam" id="1.20.1070.10:FF:000197">
    <property type="entry name" value="Teleost multiple tissue opsin 2b"/>
    <property type="match status" value="1"/>
</dbReference>
<comment type="subcellular location">
    <subcellularLocation>
        <location evidence="1 14">Membrane</location>
        <topology evidence="1 14">Multi-pass membrane protein</topology>
    </subcellularLocation>
</comment>
<evidence type="ECO:0000256" key="4">
    <source>
        <dbReference type="ARBA" id="ARBA00022692"/>
    </source>
</evidence>
<feature type="transmembrane region" description="Helical" evidence="14">
    <location>
        <begin position="230"/>
        <end position="257"/>
    </location>
</feature>
<keyword evidence="7 14" id="KW-0157">Chromophore</keyword>
<evidence type="ECO:0000256" key="13">
    <source>
        <dbReference type="ARBA" id="ARBA00023224"/>
    </source>
</evidence>
<dbReference type="SUPFAM" id="SSF81321">
    <property type="entry name" value="Family A G protein-coupled receptor-like"/>
    <property type="match status" value="1"/>
</dbReference>
<dbReference type="OrthoDB" id="2101615at2759"/>
<reference evidence="17" key="2">
    <citation type="submission" date="2025-08" db="UniProtKB">
        <authorList>
            <consortium name="Ensembl"/>
        </authorList>
    </citation>
    <scope>IDENTIFICATION</scope>
</reference>
<evidence type="ECO:0000256" key="14">
    <source>
        <dbReference type="RuleBase" id="RU004951"/>
    </source>
</evidence>
<evidence type="ECO:0000313" key="18">
    <source>
        <dbReference type="Proteomes" id="UP000694397"/>
    </source>
</evidence>
<keyword evidence="4 14" id="KW-0812">Transmembrane</keyword>
<feature type="transmembrane region" description="Helical" evidence="14">
    <location>
        <begin position="135"/>
        <end position="165"/>
    </location>
</feature>
<feature type="transmembrane region" description="Helical" evidence="14">
    <location>
        <begin position="70"/>
        <end position="94"/>
    </location>
</feature>
<evidence type="ECO:0000259" key="16">
    <source>
        <dbReference type="PROSITE" id="PS50262"/>
    </source>
</evidence>
<evidence type="ECO:0000256" key="7">
    <source>
        <dbReference type="ARBA" id="ARBA00022991"/>
    </source>
</evidence>
<evidence type="ECO:0000256" key="12">
    <source>
        <dbReference type="ARBA" id="ARBA00023180"/>
    </source>
</evidence>
<keyword evidence="18" id="KW-1185">Reference proteome</keyword>
<keyword evidence="9 14" id="KW-0472">Membrane</keyword>
<dbReference type="InterPro" id="IPR017452">
    <property type="entry name" value="GPCR_Rhodpsn_7TM"/>
</dbReference>
<dbReference type="PRINTS" id="PR01244">
    <property type="entry name" value="PEROPSIN"/>
</dbReference>
<feature type="region of interest" description="Disordered" evidence="15">
    <location>
        <begin position="391"/>
        <end position="410"/>
    </location>
</feature>
<name>A0A8C9RHM4_SCLFO</name>
<keyword evidence="11 14" id="KW-0675">Receptor</keyword>
<feature type="transmembrane region" description="Helical" evidence="14">
    <location>
        <begin position="185"/>
        <end position="210"/>
    </location>
</feature>
<accession>A0A8C9RHM4</accession>
<evidence type="ECO:0000256" key="1">
    <source>
        <dbReference type="ARBA" id="ARBA00004141"/>
    </source>
</evidence>
<dbReference type="GO" id="GO:0007601">
    <property type="term" value="P:visual perception"/>
    <property type="evidence" value="ECO:0007669"/>
    <property type="project" value="InterPro"/>
</dbReference>
<dbReference type="GeneTree" id="ENSGT01150000286935"/>
<dbReference type="GO" id="GO:0016020">
    <property type="term" value="C:membrane"/>
    <property type="evidence" value="ECO:0007669"/>
    <property type="project" value="UniProtKB-SubCell"/>
</dbReference>
<feature type="transmembrane region" description="Helical" evidence="14">
    <location>
        <begin position="317"/>
        <end position="337"/>
    </location>
</feature>
<dbReference type="PRINTS" id="PR00237">
    <property type="entry name" value="GPCRRHODOPSN"/>
</dbReference>
<evidence type="ECO:0000256" key="3">
    <source>
        <dbReference type="ARBA" id="ARBA00022606"/>
    </source>
</evidence>
<dbReference type="CDD" id="cd15086">
    <property type="entry name" value="7tmA_tmt_opsin"/>
    <property type="match status" value="1"/>
</dbReference>
<dbReference type="InterPro" id="IPR001760">
    <property type="entry name" value="Opsin"/>
</dbReference>
<dbReference type="InterPro" id="IPR002962">
    <property type="entry name" value="Peropsin"/>
</dbReference>
<evidence type="ECO:0000256" key="8">
    <source>
        <dbReference type="ARBA" id="ARBA00023040"/>
    </source>
</evidence>
<feature type="transmembrane region" description="Helical" evidence="14">
    <location>
        <begin position="278"/>
        <end position="305"/>
    </location>
</feature>
<dbReference type="GO" id="GO:0009881">
    <property type="term" value="F:photoreceptor activity"/>
    <property type="evidence" value="ECO:0007669"/>
    <property type="project" value="UniProtKB-KW"/>
</dbReference>
<organism evidence="17 18">
    <name type="scientific">Scleropages formosus</name>
    <name type="common">Asian bonytongue</name>
    <name type="synonym">Osteoglossum formosum</name>
    <dbReference type="NCBI Taxonomy" id="113540"/>
    <lineage>
        <taxon>Eukaryota</taxon>
        <taxon>Metazoa</taxon>
        <taxon>Chordata</taxon>
        <taxon>Craniata</taxon>
        <taxon>Vertebrata</taxon>
        <taxon>Euteleostomi</taxon>
        <taxon>Actinopterygii</taxon>
        <taxon>Neopterygii</taxon>
        <taxon>Teleostei</taxon>
        <taxon>Osteoglossocephala</taxon>
        <taxon>Osteoglossomorpha</taxon>
        <taxon>Osteoglossiformes</taxon>
        <taxon>Osteoglossidae</taxon>
        <taxon>Scleropages</taxon>
    </lineage>
</organism>
<evidence type="ECO:0000256" key="10">
    <source>
        <dbReference type="ARBA" id="ARBA00023157"/>
    </source>
</evidence>
<feature type="domain" description="G-protein coupled receptors family 1 profile" evidence="16">
    <location>
        <begin position="86"/>
        <end position="334"/>
    </location>
</feature>
<dbReference type="Ensembl" id="ENSSFOT00015016779.2">
    <property type="protein sequence ID" value="ENSSFOP00015016591.2"/>
    <property type="gene ID" value="ENSSFOG00015010704.2"/>
</dbReference>
<comment type="similarity">
    <text evidence="14">Belongs to the G-protein coupled receptor 1 family. Opsin subfamily.</text>
</comment>
<gene>
    <name evidence="17" type="primary">LOC108934986</name>
</gene>
<dbReference type="InterPro" id="IPR000276">
    <property type="entry name" value="GPCR_Rhodpsn"/>
</dbReference>
<keyword evidence="2 14" id="KW-0600">Photoreceptor protein</keyword>
<keyword evidence="12" id="KW-0325">Glycoprotein</keyword>
<evidence type="ECO:0000256" key="6">
    <source>
        <dbReference type="ARBA" id="ARBA00022989"/>
    </source>
</evidence>
<dbReference type="PROSITE" id="PS00238">
    <property type="entry name" value="OPSIN"/>
    <property type="match status" value="1"/>
</dbReference>
<dbReference type="AlphaFoldDB" id="A0A8C9RHM4"/>
<dbReference type="PROSITE" id="PS50262">
    <property type="entry name" value="G_PROTEIN_RECEP_F1_2"/>
    <property type="match status" value="1"/>
</dbReference>
<dbReference type="Gene3D" id="1.20.1070.10">
    <property type="entry name" value="Rhodopsin 7-helix transmembrane proteins"/>
    <property type="match status" value="1"/>
</dbReference>
<keyword evidence="13 14" id="KW-0807">Transducer</keyword>
<dbReference type="PRINTS" id="PR00238">
    <property type="entry name" value="OPSIN"/>
</dbReference>
<dbReference type="PANTHER" id="PTHR24240">
    <property type="entry name" value="OPSIN"/>
    <property type="match status" value="1"/>
</dbReference>
<dbReference type="InterPro" id="IPR050125">
    <property type="entry name" value="GPCR_opsins"/>
</dbReference>